<dbReference type="InterPro" id="IPR006674">
    <property type="entry name" value="HD_domain"/>
</dbReference>
<dbReference type="CDD" id="cd00077">
    <property type="entry name" value="HDc"/>
    <property type="match status" value="1"/>
</dbReference>
<dbReference type="EMBL" id="UINC01022197">
    <property type="protein sequence ID" value="SVA91313.1"/>
    <property type="molecule type" value="Genomic_DNA"/>
</dbReference>
<evidence type="ECO:0000313" key="2">
    <source>
        <dbReference type="EMBL" id="SVA91313.1"/>
    </source>
</evidence>
<reference evidence="2" key="1">
    <citation type="submission" date="2018-05" db="EMBL/GenBank/DDBJ databases">
        <authorList>
            <person name="Lanie J.A."/>
            <person name="Ng W.-L."/>
            <person name="Kazmierczak K.M."/>
            <person name="Andrzejewski T.M."/>
            <person name="Davidsen T.M."/>
            <person name="Wayne K.J."/>
            <person name="Tettelin H."/>
            <person name="Glass J.I."/>
            <person name="Rusch D."/>
            <person name="Podicherti R."/>
            <person name="Tsui H.-C.T."/>
            <person name="Winkler M.E."/>
        </authorList>
    </citation>
    <scope>NUCLEOTIDE SEQUENCE</scope>
</reference>
<feature type="domain" description="HD" evidence="1">
    <location>
        <begin position="56"/>
        <end position="155"/>
    </location>
</feature>
<dbReference type="InterPro" id="IPR052567">
    <property type="entry name" value="OP_Dioxygenase"/>
</dbReference>
<gene>
    <name evidence="2" type="ORF">METZ01_LOCUS144167</name>
</gene>
<sequence>MTGQRSTYTSMETSTAEDWANFTASQPGRRALLPSRLTDMLKQLTSIDDGAPINPFAHSLQSATLAYEDGADDETVFMALFHDIGQFVSEDNHSQVSAAILKPYLSERGHWIIKHHGIFQGYYYFHHVNQDRYARDTYSDNPHYEACIEWCDKYDQRAFRRDYPSKPLEFFEPMIERVMLPDDGG</sequence>
<dbReference type="SUPFAM" id="SSF109604">
    <property type="entry name" value="HD-domain/PDEase-like"/>
    <property type="match status" value="1"/>
</dbReference>
<dbReference type="AlphaFoldDB" id="A0A381ZRC6"/>
<dbReference type="PANTHER" id="PTHR40202:SF1">
    <property type="entry name" value="HD DOMAIN-CONTAINING PROTEIN"/>
    <property type="match status" value="1"/>
</dbReference>
<proteinExistence type="predicted"/>
<evidence type="ECO:0000259" key="1">
    <source>
        <dbReference type="Pfam" id="PF01966"/>
    </source>
</evidence>
<accession>A0A381ZRC6</accession>
<organism evidence="2">
    <name type="scientific">marine metagenome</name>
    <dbReference type="NCBI Taxonomy" id="408172"/>
    <lineage>
        <taxon>unclassified sequences</taxon>
        <taxon>metagenomes</taxon>
        <taxon>ecological metagenomes</taxon>
    </lineage>
</organism>
<dbReference type="Pfam" id="PF01966">
    <property type="entry name" value="HD"/>
    <property type="match status" value="1"/>
</dbReference>
<name>A0A381ZRC6_9ZZZZ</name>
<dbReference type="PANTHER" id="PTHR40202">
    <property type="match status" value="1"/>
</dbReference>
<dbReference type="Gene3D" id="1.10.3210.10">
    <property type="entry name" value="Hypothetical protein af1432"/>
    <property type="match status" value="1"/>
</dbReference>
<dbReference type="InterPro" id="IPR003607">
    <property type="entry name" value="HD/PDEase_dom"/>
</dbReference>
<protein>
    <recommendedName>
        <fullName evidence="1">HD domain-containing protein</fullName>
    </recommendedName>
</protein>